<sequence>MPKKKIPLRYILILFIFVSFMPKPAKAYSVLTHEALIDASWKKSILPLLKQKFPAAADSDLVKAHAYAYGGALIADMGYFPFGSVYFTNLAHYVRSGDFVENLLSESQNLNEYAFALGSLCHYMADKYGHSLATNHVVPIVYPEMKERFGPVVTYDEDHTSHSRVEIAFDVLETARGNYASQNYHDFIGFEVAKPVLERAFLKTYGQDINTIFGNLDLTISTFRWSVKSLLPMVTRTAWLLKKNEIKKSNPSANERTFHYHMKRKAYYKEFGSSRQKPKFKERVLAFIIRFLPKIGPLKALKFKPVGPEGEKLFIRSFDTVITQYDDVLNKLQNRTVDLKDMDYDTGQPTMPGEYGLADKTYVELLDKLQDNKFMEMTQPLQQNLLNFYNKADTVQLALKYPSEWKKTSLALQELKAATPIQMDSLKNIKGVYYKLNEPAVQPVNVNDGKIKSKPIPASEQPKVN</sequence>
<dbReference type="EMBL" id="AP017313">
    <property type="protein sequence ID" value="BAU54697.1"/>
    <property type="molecule type" value="Genomic_DNA"/>
</dbReference>
<evidence type="ECO:0000313" key="2">
    <source>
        <dbReference type="Proteomes" id="UP000218263"/>
    </source>
</evidence>
<dbReference type="OrthoDB" id="648959at2"/>
<name>A0A0X8X2S6_9SPHI</name>
<protein>
    <submittedName>
        <fullName evidence="1">Uncharacterized protein</fullName>
    </submittedName>
</protein>
<dbReference type="InterPro" id="IPR029002">
    <property type="entry name" value="PLPC/GPLD1"/>
</dbReference>
<reference evidence="1 2" key="1">
    <citation type="submission" date="2015-12" db="EMBL/GenBank/DDBJ databases">
        <title>Genome sequence of Mucilaginibacter gotjawali.</title>
        <authorList>
            <person name="Lee J.S."/>
            <person name="Lee K.C."/>
            <person name="Kim K.K."/>
            <person name="Lee B.W."/>
        </authorList>
    </citation>
    <scope>NUCLEOTIDE SEQUENCE [LARGE SCALE GENOMIC DNA]</scope>
    <source>
        <strain evidence="1 2">SA3-7</strain>
    </source>
</reference>
<proteinExistence type="predicted"/>
<dbReference type="KEGG" id="mgot:MgSA37_02875"/>
<dbReference type="Proteomes" id="UP000218263">
    <property type="component" value="Chromosome"/>
</dbReference>
<dbReference type="RefSeq" id="WP_096352738.1">
    <property type="nucleotide sequence ID" value="NZ_AP017313.1"/>
</dbReference>
<evidence type="ECO:0000313" key="1">
    <source>
        <dbReference type="EMBL" id="BAU54697.1"/>
    </source>
</evidence>
<dbReference type="AlphaFoldDB" id="A0A0X8X2S6"/>
<dbReference type="Pfam" id="PF00882">
    <property type="entry name" value="Zn_dep_PLPC"/>
    <property type="match status" value="1"/>
</dbReference>
<organism evidence="1 2">
    <name type="scientific">Mucilaginibacter gotjawali</name>
    <dbReference type="NCBI Taxonomy" id="1550579"/>
    <lineage>
        <taxon>Bacteria</taxon>
        <taxon>Pseudomonadati</taxon>
        <taxon>Bacteroidota</taxon>
        <taxon>Sphingobacteriia</taxon>
        <taxon>Sphingobacteriales</taxon>
        <taxon>Sphingobacteriaceae</taxon>
        <taxon>Mucilaginibacter</taxon>
    </lineage>
</organism>
<keyword evidence="2" id="KW-1185">Reference proteome</keyword>
<gene>
    <name evidence="1" type="ORF">MgSA37_02875</name>
</gene>
<accession>A0A0X8X2S6</accession>